<dbReference type="PANTHER" id="PTHR45968">
    <property type="entry name" value="OSJNBA0019K04.7 PROTEIN"/>
    <property type="match status" value="1"/>
</dbReference>
<keyword evidence="2" id="KW-0285">Flavoprotein</keyword>
<evidence type="ECO:0000256" key="2">
    <source>
        <dbReference type="ARBA" id="ARBA00022630"/>
    </source>
</evidence>
<protein>
    <recommendedName>
        <fullName evidence="4">Glucose-methanol-choline oxidoreductase N-terminal domain-containing protein</fullName>
    </recommendedName>
</protein>
<dbReference type="EMBL" id="AWWV01010634">
    <property type="protein sequence ID" value="OMO77995.1"/>
    <property type="molecule type" value="Genomic_DNA"/>
</dbReference>
<dbReference type="InterPro" id="IPR051871">
    <property type="entry name" value="GMC_Oxidoreductase-Related"/>
</dbReference>
<dbReference type="OMA" id="WRSEIIL"/>
<dbReference type="Proteomes" id="UP000188268">
    <property type="component" value="Unassembled WGS sequence"/>
</dbReference>
<dbReference type="OrthoDB" id="269227at2759"/>
<evidence type="ECO:0000256" key="1">
    <source>
        <dbReference type="ARBA" id="ARBA00001974"/>
    </source>
</evidence>
<dbReference type="STRING" id="210143.A0A1R3I5W1"/>
<keyword evidence="3" id="KW-0274">FAD</keyword>
<gene>
    <name evidence="5" type="ORF">CCACVL1_14713</name>
</gene>
<keyword evidence="6" id="KW-1185">Reference proteome</keyword>
<evidence type="ECO:0000313" key="6">
    <source>
        <dbReference type="Proteomes" id="UP000188268"/>
    </source>
</evidence>
<dbReference type="Gene3D" id="3.50.50.60">
    <property type="entry name" value="FAD/NAD(P)-binding domain"/>
    <property type="match status" value="1"/>
</dbReference>
<dbReference type="GO" id="GO:0050660">
    <property type="term" value="F:flavin adenine dinucleotide binding"/>
    <property type="evidence" value="ECO:0007669"/>
    <property type="project" value="InterPro"/>
</dbReference>
<comment type="cofactor">
    <cofactor evidence="1">
        <name>FAD</name>
        <dbReference type="ChEBI" id="CHEBI:57692"/>
    </cofactor>
</comment>
<dbReference type="GO" id="GO:0016614">
    <property type="term" value="F:oxidoreductase activity, acting on CH-OH group of donors"/>
    <property type="evidence" value="ECO:0007669"/>
    <property type="project" value="InterPro"/>
</dbReference>
<sequence>MNSWIPVGAAASTAPTLDPPVLTDTSPDSFSQAFISEDGVPNNRARVLGGGTAINVGFYSRAQPLFIRQLGLDEALVEDSYKWVERKLVYRPNLLQWQSAVRNGLPEAGVLPYNGFTYHHINGTKIGGTILDRNGYRHTAADLLEYADPKRIKVYVHAVVNKIMFTAQDGSKPKAQGVIFYDARGERHTVLLKNGWRSEIILAAAAIGSPQLLLLSGIGPTSQLEPLGIEVVRNKTMVGQGMGDPPSNGLVIPSPLPIELALATTVGITKFGSYIESACGYDFTALYGSASQTRTLPKNVTASFTKVYGNKDFGQ</sequence>
<dbReference type="Gramene" id="OMO77995">
    <property type="protein sequence ID" value="OMO77995"/>
    <property type="gene ID" value="CCACVL1_14713"/>
</dbReference>
<dbReference type="Gene3D" id="3.30.410.40">
    <property type="match status" value="1"/>
</dbReference>
<dbReference type="SUPFAM" id="SSF51905">
    <property type="entry name" value="FAD/NAD(P)-binding domain"/>
    <property type="match status" value="1"/>
</dbReference>
<dbReference type="PANTHER" id="PTHR45968:SF20">
    <property type="entry name" value="PROTEIN HOTHEAD-LIKE ISOFORM X1"/>
    <property type="match status" value="1"/>
</dbReference>
<reference evidence="5 6" key="1">
    <citation type="submission" date="2013-09" db="EMBL/GenBank/DDBJ databases">
        <title>Corchorus capsularis genome sequencing.</title>
        <authorList>
            <person name="Alam M."/>
            <person name="Haque M.S."/>
            <person name="Islam M.S."/>
            <person name="Emdad E.M."/>
            <person name="Islam M.M."/>
            <person name="Ahmed B."/>
            <person name="Halim A."/>
            <person name="Hossen Q.M.M."/>
            <person name="Hossain M.Z."/>
            <person name="Ahmed R."/>
            <person name="Khan M.M."/>
            <person name="Islam R."/>
            <person name="Rashid M.M."/>
            <person name="Khan S.A."/>
            <person name="Rahman M.S."/>
            <person name="Alam M."/>
        </authorList>
    </citation>
    <scope>NUCLEOTIDE SEQUENCE [LARGE SCALE GENOMIC DNA]</scope>
    <source>
        <strain evidence="6">cv. CVL-1</strain>
        <tissue evidence="5">Whole seedling</tissue>
    </source>
</reference>
<dbReference type="Pfam" id="PF00732">
    <property type="entry name" value="GMC_oxred_N"/>
    <property type="match status" value="1"/>
</dbReference>
<organism evidence="5 6">
    <name type="scientific">Corchorus capsularis</name>
    <name type="common">Jute</name>
    <dbReference type="NCBI Taxonomy" id="210143"/>
    <lineage>
        <taxon>Eukaryota</taxon>
        <taxon>Viridiplantae</taxon>
        <taxon>Streptophyta</taxon>
        <taxon>Embryophyta</taxon>
        <taxon>Tracheophyta</taxon>
        <taxon>Spermatophyta</taxon>
        <taxon>Magnoliopsida</taxon>
        <taxon>eudicotyledons</taxon>
        <taxon>Gunneridae</taxon>
        <taxon>Pentapetalae</taxon>
        <taxon>rosids</taxon>
        <taxon>malvids</taxon>
        <taxon>Malvales</taxon>
        <taxon>Malvaceae</taxon>
        <taxon>Grewioideae</taxon>
        <taxon>Apeibeae</taxon>
        <taxon>Corchorus</taxon>
    </lineage>
</organism>
<dbReference type="InterPro" id="IPR000172">
    <property type="entry name" value="GMC_OxRdtase_N"/>
</dbReference>
<evidence type="ECO:0000256" key="3">
    <source>
        <dbReference type="ARBA" id="ARBA00022827"/>
    </source>
</evidence>
<evidence type="ECO:0000313" key="5">
    <source>
        <dbReference type="EMBL" id="OMO77995.1"/>
    </source>
</evidence>
<dbReference type="InterPro" id="IPR036188">
    <property type="entry name" value="FAD/NAD-bd_sf"/>
</dbReference>
<proteinExistence type="predicted"/>
<comment type="caution">
    <text evidence="5">The sequence shown here is derived from an EMBL/GenBank/DDBJ whole genome shotgun (WGS) entry which is preliminary data.</text>
</comment>
<name>A0A1R3I5W1_COCAP</name>
<feature type="domain" description="Glucose-methanol-choline oxidoreductase N-terminal" evidence="4">
    <location>
        <begin position="44"/>
        <end position="230"/>
    </location>
</feature>
<evidence type="ECO:0000259" key="4">
    <source>
        <dbReference type="Pfam" id="PF00732"/>
    </source>
</evidence>
<accession>A0A1R3I5W1</accession>
<dbReference type="AlphaFoldDB" id="A0A1R3I5W1"/>